<dbReference type="SUPFAM" id="SSF57667">
    <property type="entry name" value="beta-beta-alpha zinc fingers"/>
    <property type="match status" value="1"/>
</dbReference>
<dbReference type="PANTHER" id="PTHR47660">
    <property type="entry name" value="TRANSCRIPTION FACTOR WITH C2H2 AND ZN(2)-CYS(6) DNA BINDING DOMAIN (EUROFUNG)-RELATED-RELATED"/>
    <property type="match status" value="1"/>
</dbReference>
<reference evidence="10 11" key="1">
    <citation type="submission" date="2015-04" db="EMBL/GenBank/DDBJ databases">
        <title>The draft genome sequence of Fusarium langsethiae, a T-2/HT-2 mycotoxin producer.</title>
        <authorList>
            <person name="Lysoe E."/>
            <person name="Divon H.H."/>
            <person name="Terzi V."/>
            <person name="Orru L."/>
            <person name="Lamontanara A."/>
            <person name="Kolseth A.-K."/>
            <person name="Frandsen R.J."/>
            <person name="Nielsen K."/>
            <person name="Thrane U."/>
        </authorList>
    </citation>
    <scope>NUCLEOTIDE SEQUENCE [LARGE SCALE GENOMIC DNA]</scope>
    <source>
        <strain evidence="10 11">Fl201059</strain>
    </source>
</reference>
<keyword evidence="1" id="KW-0479">Metal-binding</keyword>
<dbReference type="PROSITE" id="PS00463">
    <property type="entry name" value="ZN2_CY6_FUNGAL_1"/>
    <property type="match status" value="1"/>
</dbReference>
<dbReference type="InterPro" id="IPR007219">
    <property type="entry name" value="XnlR_reg_dom"/>
</dbReference>
<dbReference type="CDD" id="cd12148">
    <property type="entry name" value="fungal_TF_MHR"/>
    <property type="match status" value="1"/>
</dbReference>
<sequence length="841" mass="92744">MQMPASSVANQDCDAGNHSPPPGDGVIDSSSDPQSASSPSSSSSLSLPCPECGQTFRRREHLSRHMDRHSGRRSHTCDICKISFSRRDTLKRHVGTHGTATLAAWTQNNARFSREHYYRACEACAKAKQRCDGRRPAPCTNCTNRNRHCSYPPNPQDNSSNNNNDQTALVQQPAAAADDTVSGNLSSPPQPFQPLTPLSCVPGQSQFELEFTWDTYAQFLIPFSPVPSLGPGTSAADLCFGDAGLAAAAGHPVDSPSKQDGFVGDACAQRGALEAGDVFMGQQDHHHLTLEEEDILIAENVPHVPPLTAETRAYMIQTIQERLPQDDDTQELDASFPSLRHLDTYMQLYFEHFHPRMPLLHVPTFQASPETWQLVLSIVCLGSRYSQAHHRRDHVLLLQRLAQKMLRRELREIPSVNILNFAQSHLLFQQNLWLTGEWSVIIEAQCYRNILVTLCRMLLSREGTLMNLQTSTEDMNLAWSQWVQIETKRRLVHFIYLFECLYATFLIIPPLLSTAELTIPVPAADSYWASSREQWHLHPPSPQPSASVCALLAGVGLGDVAPASLEPLTKSAILCSTLMQKTAERELLEAMGLESTVRTAGGGCPNLSPGMVSTISERAFDALSQDGCSHVLREWNASTSLNDFALLSRVLAIISFTPLSLLFSYNKWQTTDTGQSNARSELLRLLSQNVHRARHCLYYAAQTLQSFRTVRPATIADILSVLVSVLFMVLYVDVIGQQDPSVAGRAAGVKTSGMDIIRLDQVVDAELLNDWLQVTCHKRPHVSGVGLLDSGGSRLRLYKEGSRILATGSSVSRMAKIISALLESAARGYPPVYKLGTYKAP</sequence>
<dbReference type="PANTHER" id="PTHR47660:SF3">
    <property type="entry name" value="FINGER DOMAIN PROTEIN, PUTATIVE (AFU_ORTHOLOGUE AFUA_4G03310)-RELATED"/>
    <property type="match status" value="1"/>
</dbReference>
<evidence type="ECO:0000259" key="9">
    <source>
        <dbReference type="PROSITE" id="PS50157"/>
    </source>
</evidence>
<dbReference type="CDD" id="cd00067">
    <property type="entry name" value="GAL4"/>
    <property type="match status" value="1"/>
</dbReference>
<keyword evidence="3" id="KW-0805">Transcription regulation</keyword>
<dbReference type="Pfam" id="PF00096">
    <property type="entry name" value="zf-C2H2"/>
    <property type="match status" value="2"/>
</dbReference>
<organism evidence="10 11">
    <name type="scientific">Fusarium langsethiae</name>
    <dbReference type="NCBI Taxonomy" id="179993"/>
    <lineage>
        <taxon>Eukaryota</taxon>
        <taxon>Fungi</taxon>
        <taxon>Dikarya</taxon>
        <taxon>Ascomycota</taxon>
        <taxon>Pezizomycotina</taxon>
        <taxon>Sordariomycetes</taxon>
        <taxon>Hypocreomycetidae</taxon>
        <taxon>Hypocreales</taxon>
        <taxon>Nectriaceae</taxon>
        <taxon>Fusarium</taxon>
    </lineage>
</organism>
<protein>
    <recommendedName>
        <fullName evidence="12">Transcription factor</fullName>
    </recommendedName>
</protein>
<feature type="domain" description="Zn(2)-C6 fungal-type" evidence="8">
    <location>
        <begin position="120"/>
        <end position="151"/>
    </location>
</feature>
<feature type="compositionally biased region" description="Low complexity" evidence="7">
    <location>
        <begin position="28"/>
        <end position="47"/>
    </location>
</feature>
<dbReference type="InterPro" id="IPR036864">
    <property type="entry name" value="Zn2-C6_fun-type_DNA-bd_sf"/>
</dbReference>
<dbReference type="SMART" id="SM00066">
    <property type="entry name" value="GAL4"/>
    <property type="match status" value="1"/>
</dbReference>
<evidence type="ECO:0000256" key="5">
    <source>
        <dbReference type="ARBA" id="ARBA00023242"/>
    </source>
</evidence>
<dbReference type="GO" id="GO:0006351">
    <property type="term" value="P:DNA-templated transcription"/>
    <property type="evidence" value="ECO:0007669"/>
    <property type="project" value="InterPro"/>
</dbReference>
<keyword evidence="2" id="KW-0862">Zinc</keyword>
<feature type="domain" description="C2H2-type" evidence="9">
    <location>
        <begin position="47"/>
        <end position="74"/>
    </location>
</feature>
<evidence type="ECO:0000259" key="8">
    <source>
        <dbReference type="PROSITE" id="PS50048"/>
    </source>
</evidence>
<dbReference type="PROSITE" id="PS00028">
    <property type="entry name" value="ZINC_FINGER_C2H2_1"/>
    <property type="match status" value="2"/>
</dbReference>
<comment type="caution">
    <text evidence="10">The sequence shown here is derived from an EMBL/GenBank/DDBJ whole genome shotgun (WGS) entry which is preliminary data.</text>
</comment>
<dbReference type="GO" id="GO:0000981">
    <property type="term" value="F:DNA-binding transcription factor activity, RNA polymerase II-specific"/>
    <property type="evidence" value="ECO:0007669"/>
    <property type="project" value="InterPro"/>
</dbReference>
<evidence type="ECO:0000256" key="2">
    <source>
        <dbReference type="ARBA" id="ARBA00022833"/>
    </source>
</evidence>
<keyword evidence="11" id="KW-1185">Reference proteome</keyword>
<dbReference type="Proteomes" id="UP000037904">
    <property type="component" value="Unassembled WGS sequence"/>
</dbReference>
<dbReference type="GO" id="GO:0003677">
    <property type="term" value="F:DNA binding"/>
    <property type="evidence" value="ECO:0007669"/>
    <property type="project" value="InterPro"/>
</dbReference>
<dbReference type="AlphaFoldDB" id="A0A0N0V5A4"/>
<feature type="region of interest" description="Disordered" evidence="7">
    <location>
        <begin position="171"/>
        <end position="195"/>
    </location>
</feature>
<dbReference type="InterPro" id="IPR013087">
    <property type="entry name" value="Znf_C2H2_type"/>
</dbReference>
<keyword evidence="4" id="KW-0804">Transcription</keyword>
<dbReference type="InterPro" id="IPR036236">
    <property type="entry name" value="Znf_C2H2_sf"/>
</dbReference>
<feature type="domain" description="C2H2-type" evidence="9">
    <location>
        <begin position="75"/>
        <end position="97"/>
    </location>
</feature>
<dbReference type="OrthoDB" id="1405595at2759"/>
<feature type="compositionally biased region" description="Polar residues" evidence="7">
    <location>
        <begin position="1"/>
        <end position="10"/>
    </location>
</feature>
<dbReference type="PROSITE" id="PS50157">
    <property type="entry name" value="ZINC_FINGER_C2H2_2"/>
    <property type="match status" value="2"/>
</dbReference>
<dbReference type="EMBL" id="JXCE01000485">
    <property type="protein sequence ID" value="KPA37061.1"/>
    <property type="molecule type" value="Genomic_DNA"/>
</dbReference>
<keyword evidence="5" id="KW-0539">Nucleus</keyword>
<keyword evidence="6" id="KW-0863">Zinc-finger</keyword>
<dbReference type="Gene3D" id="4.10.240.10">
    <property type="entry name" value="Zn(2)-C6 fungal-type DNA-binding domain"/>
    <property type="match status" value="1"/>
</dbReference>
<evidence type="ECO:0000256" key="7">
    <source>
        <dbReference type="SAM" id="MobiDB-lite"/>
    </source>
</evidence>
<name>A0A0N0V5A4_FUSLA</name>
<dbReference type="InterPro" id="IPR001138">
    <property type="entry name" value="Zn2Cys6_DnaBD"/>
</dbReference>
<evidence type="ECO:0008006" key="12">
    <source>
        <dbReference type="Google" id="ProtNLM"/>
    </source>
</evidence>
<dbReference type="GO" id="GO:0008270">
    <property type="term" value="F:zinc ion binding"/>
    <property type="evidence" value="ECO:0007669"/>
    <property type="project" value="UniProtKB-KW"/>
</dbReference>
<dbReference type="Gene3D" id="3.30.160.60">
    <property type="entry name" value="Classic Zinc Finger"/>
    <property type="match status" value="1"/>
</dbReference>
<evidence type="ECO:0000256" key="6">
    <source>
        <dbReference type="PROSITE-ProRule" id="PRU00042"/>
    </source>
</evidence>
<dbReference type="PROSITE" id="PS50048">
    <property type="entry name" value="ZN2_CY6_FUNGAL_2"/>
    <property type="match status" value="1"/>
</dbReference>
<dbReference type="Pfam" id="PF04082">
    <property type="entry name" value="Fungal_trans"/>
    <property type="match status" value="1"/>
</dbReference>
<proteinExistence type="predicted"/>
<dbReference type="SUPFAM" id="SSF57701">
    <property type="entry name" value="Zn2/Cys6 DNA-binding domain"/>
    <property type="match status" value="1"/>
</dbReference>
<gene>
    <name evidence="10" type="ORF">FLAG1_10137</name>
</gene>
<accession>A0A0N0V5A4</accession>
<evidence type="ECO:0000256" key="4">
    <source>
        <dbReference type="ARBA" id="ARBA00023163"/>
    </source>
</evidence>
<dbReference type="Pfam" id="PF00172">
    <property type="entry name" value="Zn_clus"/>
    <property type="match status" value="1"/>
</dbReference>
<evidence type="ECO:0000313" key="11">
    <source>
        <dbReference type="Proteomes" id="UP000037904"/>
    </source>
</evidence>
<feature type="region of interest" description="Disordered" evidence="7">
    <location>
        <begin position="1"/>
        <end position="50"/>
    </location>
</feature>
<evidence type="ECO:0000313" key="10">
    <source>
        <dbReference type="EMBL" id="KPA37061.1"/>
    </source>
</evidence>
<evidence type="ECO:0000256" key="1">
    <source>
        <dbReference type="ARBA" id="ARBA00022723"/>
    </source>
</evidence>
<evidence type="ECO:0000256" key="3">
    <source>
        <dbReference type="ARBA" id="ARBA00023015"/>
    </source>
</evidence>
<dbReference type="SMART" id="SM00355">
    <property type="entry name" value="ZnF_C2H2"/>
    <property type="match status" value="2"/>
</dbReference>